<evidence type="ECO:0000259" key="1">
    <source>
        <dbReference type="Pfam" id="PF00881"/>
    </source>
</evidence>
<dbReference type="AlphaFoldDB" id="A0A645GFJ4"/>
<protein>
    <recommendedName>
        <fullName evidence="1">Nitroreductase domain-containing protein</fullName>
    </recommendedName>
</protein>
<organism evidence="2">
    <name type="scientific">bioreactor metagenome</name>
    <dbReference type="NCBI Taxonomy" id="1076179"/>
    <lineage>
        <taxon>unclassified sequences</taxon>
        <taxon>metagenomes</taxon>
        <taxon>ecological metagenomes</taxon>
    </lineage>
</organism>
<evidence type="ECO:0000313" key="2">
    <source>
        <dbReference type="EMBL" id="MPN24880.1"/>
    </source>
</evidence>
<accession>A0A645GFJ4</accession>
<dbReference type="InterPro" id="IPR052544">
    <property type="entry name" value="Bacteriocin_Proc_Enz"/>
</dbReference>
<comment type="caution">
    <text evidence="2">The sequence shown here is derived from an EMBL/GenBank/DDBJ whole genome shotgun (WGS) entry which is preliminary data.</text>
</comment>
<dbReference type="EMBL" id="VSSQ01073874">
    <property type="protein sequence ID" value="MPN24880.1"/>
    <property type="molecule type" value="Genomic_DNA"/>
</dbReference>
<sequence length="114" mass="12633">MYVTTKNGVYFYDARNHLLKEVKKGDYRVKAGSQDFVAHAALNLIFVSDLEKASNREAAHIDCGFVAQNVYLYCASEGLGAVVRASFDKSTLRELLNLPANQEVLLTQSVGYPD</sequence>
<name>A0A645GFJ4_9ZZZZ</name>
<dbReference type="Pfam" id="PF00881">
    <property type="entry name" value="Nitroreductase"/>
    <property type="match status" value="1"/>
</dbReference>
<dbReference type="Gene3D" id="3.40.109.10">
    <property type="entry name" value="NADH Oxidase"/>
    <property type="match status" value="1"/>
</dbReference>
<feature type="domain" description="Nitroreductase" evidence="1">
    <location>
        <begin position="27"/>
        <end position="112"/>
    </location>
</feature>
<dbReference type="PANTHER" id="PTHR43745">
    <property type="entry name" value="NITROREDUCTASE MJ1384-RELATED"/>
    <property type="match status" value="1"/>
</dbReference>
<dbReference type="InterPro" id="IPR000415">
    <property type="entry name" value="Nitroreductase-like"/>
</dbReference>
<gene>
    <name evidence="2" type="ORF">SDC9_172285</name>
</gene>
<dbReference type="InterPro" id="IPR029479">
    <property type="entry name" value="Nitroreductase"/>
</dbReference>
<dbReference type="PANTHER" id="PTHR43745:SF2">
    <property type="entry name" value="NITROREDUCTASE MJ1384-RELATED"/>
    <property type="match status" value="1"/>
</dbReference>
<dbReference type="SUPFAM" id="SSF55469">
    <property type="entry name" value="FMN-dependent nitroreductase-like"/>
    <property type="match status" value="1"/>
</dbReference>
<dbReference type="GO" id="GO:0016491">
    <property type="term" value="F:oxidoreductase activity"/>
    <property type="evidence" value="ECO:0007669"/>
    <property type="project" value="InterPro"/>
</dbReference>
<proteinExistence type="predicted"/>
<reference evidence="2" key="1">
    <citation type="submission" date="2019-08" db="EMBL/GenBank/DDBJ databases">
        <authorList>
            <person name="Kucharzyk K."/>
            <person name="Murdoch R.W."/>
            <person name="Higgins S."/>
            <person name="Loffler F."/>
        </authorList>
    </citation>
    <scope>NUCLEOTIDE SEQUENCE</scope>
</reference>